<evidence type="ECO:0000256" key="5">
    <source>
        <dbReference type="ARBA" id="ARBA00022553"/>
    </source>
</evidence>
<evidence type="ECO:0000259" key="14">
    <source>
        <dbReference type="PROSITE" id="PS50885"/>
    </source>
</evidence>
<dbReference type="GO" id="GO:0000155">
    <property type="term" value="F:phosphorelay sensor kinase activity"/>
    <property type="evidence" value="ECO:0007669"/>
    <property type="project" value="InterPro"/>
</dbReference>
<proteinExistence type="predicted"/>
<evidence type="ECO:0000256" key="3">
    <source>
        <dbReference type="ARBA" id="ARBA00012438"/>
    </source>
</evidence>
<keyword evidence="11 12" id="KW-0472">Membrane</keyword>
<keyword evidence="7" id="KW-0547">Nucleotide-binding</keyword>
<evidence type="ECO:0000256" key="4">
    <source>
        <dbReference type="ARBA" id="ARBA00022475"/>
    </source>
</evidence>
<keyword evidence="10" id="KW-0902">Two-component regulatory system</keyword>
<dbReference type="InterPro" id="IPR036097">
    <property type="entry name" value="HisK_dim/P_sf"/>
</dbReference>
<comment type="catalytic activity">
    <reaction evidence="1">
        <text>ATP + protein L-histidine = ADP + protein N-phospho-L-histidine.</text>
        <dbReference type="EC" id="2.7.13.3"/>
    </reaction>
</comment>
<dbReference type="SMART" id="SM00387">
    <property type="entry name" value="HATPase_c"/>
    <property type="match status" value="1"/>
</dbReference>
<dbReference type="Pfam" id="PF02518">
    <property type="entry name" value="HATPase_c"/>
    <property type="match status" value="1"/>
</dbReference>
<evidence type="ECO:0000313" key="16">
    <source>
        <dbReference type="Proteomes" id="UP000517523"/>
    </source>
</evidence>
<sequence length="454" mass="49833">MNVSRKLFWAMAAFIVVMSLTFMLITNAVVHGLLGELTPSPDQRQISALSRTLAEYYDRNGGSWSGIEKMAPGSLLDEVQDSGLILYDVNGRKLAIYGSAAEPMIRGLGEEYRIETNGRVVGSFRYYDPEISVISKVKLGISHGVGFLLIVCAVVFIGVALLAAYWIAKRLTSPLRQLIPAIDQVQRGRAGVQVPVTTKDEYGEVASAFNRMSLQLGRAEDARRNLVADVAHELRTPLSIMRGKMDMLQQQGEAIEPEHLLPLQDELIRLTRLVDDLHQLSLAEAGKLSFEFSRTDVRTLLEQTLERLLPRAQDAGIAMRLFSQAGSSTVIPVDSGRITQVFLNLLTNAIRHTPHGGSIQVILSEVHDAHGRPWLEIAVKDTGTGIAPEHLPNLFGRFYRADASRSRHSGGMGLGLSIAKEFVAAHQGTIDAESTAGAGTTFRVRLPYNREEQA</sequence>
<feature type="transmembrane region" description="Helical" evidence="12">
    <location>
        <begin position="7"/>
        <end position="30"/>
    </location>
</feature>
<dbReference type="InterPro" id="IPR005467">
    <property type="entry name" value="His_kinase_dom"/>
</dbReference>
<dbReference type="SUPFAM" id="SSF47384">
    <property type="entry name" value="Homodimeric domain of signal transducing histidine kinase"/>
    <property type="match status" value="1"/>
</dbReference>
<dbReference type="RefSeq" id="WP_183583233.1">
    <property type="nucleotide sequence ID" value="NZ_JACHXJ010000003.1"/>
</dbReference>
<dbReference type="SMART" id="SM00304">
    <property type="entry name" value="HAMP"/>
    <property type="match status" value="1"/>
</dbReference>
<dbReference type="InterPro" id="IPR036890">
    <property type="entry name" value="HATPase_C_sf"/>
</dbReference>
<dbReference type="Pfam" id="PF00512">
    <property type="entry name" value="HisKA"/>
    <property type="match status" value="1"/>
</dbReference>
<dbReference type="Proteomes" id="UP000517523">
    <property type="component" value="Unassembled WGS sequence"/>
</dbReference>
<dbReference type="Pfam" id="PF00672">
    <property type="entry name" value="HAMP"/>
    <property type="match status" value="1"/>
</dbReference>
<dbReference type="SUPFAM" id="SSF55874">
    <property type="entry name" value="ATPase domain of HSP90 chaperone/DNA topoisomerase II/histidine kinase"/>
    <property type="match status" value="1"/>
</dbReference>
<dbReference type="AlphaFoldDB" id="A0A839TQE6"/>
<organism evidence="15 16">
    <name type="scientific">Paenibacillus rhizosphaerae</name>
    <dbReference type="NCBI Taxonomy" id="297318"/>
    <lineage>
        <taxon>Bacteria</taxon>
        <taxon>Bacillati</taxon>
        <taxon>Bacillota</taxon>
        <taxon>Bacilli</taxon>
        <taxon>Bacillales</taxon>
        <taxon>Paenibacillaceae</taxon>
        <taxon>Paenibacillus</taxon>
    </lineage>
</organism>
<feature type="transmembrane region" description="Helical" evidence="12">
    <location>
        <begin position="145"/>
        <end position="168"/>
    </location>
</feature>
<dbReference type="CDD" id="cd00082">
    <property type="entry name" value="HisKA"/>
    <property type="match status" value="1"/>
</dbReference>
<dbReference type="PROSITE" id="PS50885">
    <property type="entry name" value="HAMP"/>
    <property type="match status" value="1"/>
</dbReference>
<dbReference type="FunFam" id="3.30.565.10:FF:000006">
    <property type="entry name" value="Sensor histidine kinase WalK"/>
    <property type="match status" value="1"/>
</dbReference>
<keyword evidence="12" id="KW-0812">Transmembrane</keyword>
<evidence type="ECO:0000256" key="6">
    <source>
        <dbReference type="ARBA" id="ARBA00022679"/>
    </source>
</evidence>
<comment type="subcellular location">
    <subcellularLocation>
        <location evidence="2">Cell membrane</location>
        <topology evidence="2">Multi-pass membrane protein</topology>
    </subcellularLocation>
</comment>
<dbReference type="Gene3D" id="1.10.287.130">
    <property type="match status" value="1"/>
</dbReference>
<protein>
    <recommendedName>
        <fullName evidence="3">histidine kinase</fullName>
        <ecNumber evidence="3">2.7.13.3</ecNumber>
    </recommendedName>
</protein>
<evidence type="ECO:0000256" key="9">
    <source>
        <dbReference type="ARBA" id="ARBA00022840"/>
    </source>
</evidence>
<dbReference type="InterPro" id="IPR050736">
    <property type="entry name" value="Sensor_HK_Regulatory"/>
</dbReference>
<dbReference type="InterPro" id="IPR004358">
    <property type="entry name" value="Sig_transdc_His_kin-like_C"/>
</dbReference>
<dbReference type="InterPro" id="IPR003660">
    <property type="entry name" value="HAMP_dom"/>
</dbReference>
<keyword evidence="8 15" id="KW-0418">Kinase</keyword>
<reference evidence="15 16" key="1">
    <citation type="submission" date="2020-08" db="EMBL/GenBank/DDBJ databases">
        <title>Genomic Encyclopedia of Type Strains, Phase III (KMG-III): the genomes of soil and plant-associated and newly described type strains.</title>
        <authorList>
            <person name="Whitman W."/>
        </authorList>
    </citation>
    <scope>NUCLEOTIDE SEQUENCE [LARGE SCALE GENOMIC DNA]</scope>
    <source>
        <strain evidence="15 16">CECT 5831</strain>
    </source>
</reference>
<comment type="caution">
    <text evidence="15">The sequence shown here is derived from an EMBL/GenBank/DDBJ whole genome shotgun (WGS) entry which is preliminary data.</text>
</comment>
<dbReference type="EMBL" id="JACHXJ010000003">
    <property type="protein sequence ID" value="MBB3128985.1"/>
    <property type="molecule type" value="Genomic_DNA"/>
</dbReference>
<dbReference type="PANTHER" id="PTHR43711:SF1">
    <property type="entry name" value="HISTIDINE KINASE 1"/>
    <property type="match status" value="1"/>
</dbReference>
<dbReference type="EC" id="2.7.13.3" evidence="3"/>
<dbReference type="GO" id="GO:0005886">
    <property type="term" value="C:plasma membrane"/>
    <property type="evidence" value="ECO:0007669"/>
    <property type="project" value="UniProtKB-SubCell"/>
</dbReference>
<dbReference type="InterPro" id="IPR003661">
    <property type="entry name" value="HisK_dim/P_dom"/>
</dbReference>
<feature type="domain" description="Histidine kinase" evidence="13">
    <location>
        <begin position="229"/>
        <end position="450"/>
    </location>
</feature>
<evidence type="ECO:0000256" key="1">
    <source>
        <dbReference type="ARBA" id="ARBA00000085"/>
    </source>
</evidence>
<gene>
    <name evidence="15" type="ORF">FHS19_003660</name>
</gene>
<name>A0A839TQE6_9BACL</name>
<evidence type="ECO:0000256" key="8">
    <source>
        <dbReference type="ARBA" id="ARBA00022777"/>
    </source>
</evidence>
<keyword evidence="6 15" id="KW-0808">Transferase</keyword>
<evidence type="ECO:0000256" key="2">
    <source>
        <dbReference type="ARBA" id="ARBA00004651"/>
    </source>
</evidence>
<keyword evidence="9" id="KW-0067">ATP-binding</keyword>
<evidence type="ECO:0000256" key="7">
    <source>
        <dbReference type="ARBA" id="ARBA00022741"/>
    </source>
</evidence>
<dbReference type="Gene3D" id="6.10.340.10">
    <property type="match status" value="1"/>
</dbReference>
<dbReference type="PROSITE" id="PS50109">
    <property type="entry name" value="HIS_KIN"/>
    <property type="match status" value="1"/>
</dbReference>
<evidence type="ECO:0000256" key="10">
    <source>
        <dbReference type="ARBA" id="ARBA00023012"/>
    </source>
</evidence>
<keyword evidence="4" id="KW-1003">Cell membrane</keyword>
<dbReference type="SMART" id="SM00388">
    <property type="entry name" value="HisKA"/>
    <property type="match status" value="1"/>
</dbReference>
<dbReference type="SUPFAM" id="SSF158472">
    <property type="entry name" value="HAMP domain-like"/>
    <property type="match status" value="1"/>
</dbReference>
<keyword evidence="12" id="KW-1133">Transmembrane helix</keyword>
<dbReference type="InterPro" id="IPR003594">
    <property type="entry name" value="HATPase_dom"/>
</dbReference>
<keyword evidence="5" id="KW-0597">Phosphoprotein</keyword>
<feature type="domain" description="HAMP" evidence="14">
    <location>
        <begin position="169"/>
        <end position="221"/>
    </location>
</feature>
<accession>A0A839TQE6</accession>
<dbReference type="Gene3D" id="3.30.565.10">
    <property type="entry name" value="Histidine kinase-like ATPase, C-terminal domain"/>
    <property type="match status" value="1"/>
</dbReference>
<evidence type="ECO:0000256" key="11">
    <source>
        <dbReference type="ARBA" id="ARBA00023136"/>
    </source>
</evidence>
<evidence type="ECO:0000259" key="13">
    <source>
        <dbReference type="PROSITE" id="PS50109"/>
    </source>
</evidence>
<dbReference type="GO" id="GO:0005524">
    <property type="term" value="F:ATP binding"/>
    <property type="evidence" value="ECO:0007669"/>
    <property type="project" value="UniProtKB-KW"/>
</dbReference>
<evidence type="ECO:0000313" key="15">
    <source>
        <dbReference type="EMBL" id="MBB3128985.1"/>
    </source>
</evidence>
<dbReference type="PANTHER" id="PTHR43711">
    <property type="entry name" value="TWO-COMPONENT HISTIDINE KINASE"/>
    <property type="match status" value="1"/>
</dbReference>
<dbReference type="PRINTS" id="PR00344">
    <property type="entry name" value="BCTRLSENSOR"/>
</dbReference>
<dbReference type="CDD" id="cd06225">
    <property type="entry name" value="HAMP"/>
    <property type="match status" value="1"/>
</dbReference>
<evidence type="ECO:0000256" key="12">
    <source>
        <dbReference type="SAM" id="Phobius"/>
    </source>
</evidence>